<accession>A0ABQ6BSZ6</accession>
<evidence type="ECO:0000313" key="1">
    <source>
        <dbReference type="EMBL" id="GLS02934.1"/>
    </source>
</evidence>
<name>A0ABQ6BSZ6_9NEIS</name>
<sequence>MMPRSPEQPFPPFAIQHGDVAISASFKWLRRVPHRKWLGLVDAPIELPLPPLPEQAIAGSYAWPAGRRAGEARAVNIYSAYLDEPGHAELFNRYLDALQGLRARLSPRDFAQWRAHMAGWEIEILVRDPDAPRGMRLCEFNGLELHDLDLAADRLARLPYQAEEVPLVFPPDDQDADVEAAWALFGEHGYATPDRIVIDYLDYGDPDDGATHRVAIDRDWFVAAFGHVAHRIVAQMQRVAEATAGDATH</sequence>
<dbReference type="Proteomes" id="UP001156836">
    <property type="component" value="Unassembled WGS sequence"/>
</dbReference>
<keyword evidence="2" id="KW-1185">Reference proteome</keyword>
<reference evidence="2" key="1">
    <citation type="journal article" date="2019" name="Int. J. Syst. Evol. Microbiol.">
        <title>The Global Catalogue of Microorganisms (GCM) 10K type strain sequencing project: providing services to taxonomists for standard genome sequencing and annotation.</title>
        <authorList>
            <consortium name="The Broad Institute Genomics Platform"/>
            <consortium name="The Broad Institute Genome Sequencing Center for Infectious Disease"/>
            <person name="Wu L."/>
            <person name="Ma J."/>
        </authorList>
    </citation>
    <scope>NUCLEOTIDE SEQUENCE [LARGE SCALE GENOMIC DNA]</scope>
    <source>
        <strain evidence="2">NBRC 104970</strain>
    </source>
</reference>
<organism evidence="1 2">
    <name type="scientific">Chitiniphilus shinanonensis</name>
    <dbReference type="NCBI Taxonomy" id="553088"/>
    <lineage>
        <taxon>Bacteria</taxon>
        <taxon>Pseudomonadati</taxon>
        <taxon>Pseudomonadota</taxon>
        <taxon>Betaproteobacteria</taxon>
        <taxon>Neisseriales</taxon>
        <taxon>Chitinibacteraceae</taxon>
        <taxon>Chitiniphilus</taxon>
    </lineage>
</organism>
<dbReference type="RefSeq" id="WP_018746333.1">
    <property type="nucleotide sequence ID" value="NZ_BAABUF010000007.1"/>
</dbReference>
<dbReference type="EMBL" id="BSOZ01000001">
    <property type="protein sequence ID" value="GLS02934.1"/>
    <property type="molecule type" value="Genomic_DNA"/>
</dbReference>
<comment type="caution">
    <text evidence="1">The sequence shown here is derived from an EMBL/GenBank/DDBJ whole genome shotgun (WGS) entry which is preliminary data.</text>
</comment>
<proteinExistence type="predicted"/>
<gene>
    <name evidence="1" type="ORF">GCM10007860_00770</name>
</gene>
<protein>
    <submittedName>
        <fullName evidence="1">Uncharacterized protein</fullName>
    </submittedName>
</protein>
<evidence type="ECO:0000313" key="2">
    <source>
        <dbReference type="Proteomes" id="UP001156836"/>
    </source>
</evidence>